<keyword evidence="1" id="KW-0472">Membrane</keyword>
<dbReference type="AlphaFoldDB" id="A0A450T3M1"/>
<evidence type="ECO:0000313" key="3">
    <source>
        <dbReference type="EMBL" id="VFJ61159.1"/>
    </source>
</evidence>
<sequence length="88" mass="10166">MNGYREKWWFPLYEFGAHVFVGGCLFVFISLPAIGINLLLKYLSGTIDTPLVYVLTLAEYVLIIADVLLFVIYIVRTFINTSESLWKR</sequence>
<dbReference type="EMBL" id="CAADEY010000044">
    <property type="protein sequence ID" value="VFJ54650.1"/>
    <property type="molecule type" value="Genomic_DNA"/>
</dbReference>
<feature type="transmembrane region" description="Helical" evidence="1">
    <location>
        <begin position="12"/>
        <end position="40"/>
    </location>
</feature>
<name>A0A450T3M1_9GAMM</name>
<accession>A0A450T3M1</accession>
<proteinExistence type="predicted"/>
<feature type="transmembrane region" description="Helical" evidence="1">
    <location>
        <begin position="60"/>
        <end position="79"/>
    </location>
</feature>
<keyword evidence="1" id="KW-1133">Transmembrane helix</keyword>
<organism evidence="3">
    <name type="scientific">Candidatus Kentrum sp. DK</name>
    <dbReference type="NCBI Taxonomy" id="2126562"/>
    <lineage>
        <taxon>Bacteria</taxon>
        <taxon>Pseudomonadati</taxon>
        <taxon>Pseudomonadota</taxon>
        <taxon>Gammaproteobacteria</taxon>
        <taxon>Candidatus Kentrum</taxon>
    </lineage>
</organism>
<dbReference type="EMBL" id="CAADEX010000099">
    <property type="protein sequence ID" value="VFJ61159.1"/>
    <property type="molecule type" value="Genomic_DNA"/>
</dbReference>
<evidence type="ECO:0000313" key="2">
    <source>
        <dbReference type="EMBL" id="VFJ54650.1"/>
    </source>
</evidence>
<reference evidence="3" key="1">
    <citation type="submission" date="2019-02" db="EMBL/GenBank/DDBJ databases">
        <authorList>
            <person name="Gruber-Vodicka R. H."/>
            <person name="Seah K. B. B."/>
        </authorList>
    </citation>
    <scope>NUCLEOTIDE SEQUENCE</scope>
    <source>
        <strain evidence="2">BECK_DK161</strain>
        <strain evidence="3">BECK_DK47</strain>
    </source>
</reference>
<gene>
    <name evidence="3" type="ORF">BECKDK2373B_GA0170837_10996</name>
    <name evidence="2" type="ORF">BECKDK2373C_GA0170839_104410</name>
</gene>
<keyword evidence="1" id="KW-0812">Transmembrane</keyword>
<evidence type="ECO:0000256" key="1">
    <source>
        <dbReference type="SAM" id="Phobius"/>
    </source>
</evidence>
<protein>
    <submittedName>
        <fullName evidence="3">Uncharacterized protein</fullName>
    </submittedName>
</protein>